<keyword evidence="3" id="KW-1185">Reference proteome</keyword>
<dbReference type="Proteomes" id="UP000184356">
    <property type="component" value="Unassembled WGS sequence"/>
</dbReference>
<dbReference type="InterPro" id="IPR006886">
    <property type="entry name" value="RNA_pol_III_Rpc5"/>
</dbReference>
<protein>
    <recommendedName>
        <fullName evidence="4">DNA-directed RNA polymerase III subunit Rpc5</fullName>
    </recommendedName>
</protein>
<sequence length="350" mass="38297">MATEPRTATPPSNPNPPRTTAEPGTTSSEEDPVIASYDIFLTNSDISRYVLQYLDRPAGHAYDETNGQKPTSLRLKRDTGLVEVDVPINTRLNYDLGKGVKYGDALKKSKNAREGGAYGMAGGFSVSGGQGGGQGQGKAKAEDMKAEEGMVGMASGDQTPLLKVQTLGGRIKTPEDGDPVYMLAAFRGDKLHLSPVSAVVQLHPQLHHLDAMDEMPKGRPGKGRKEGEEERPEAEARAVDVKVKGAEDRDVMMPGNLDLLKRMQDEQWKGYDWVDAENEESWQIYDNYMMHQDVQDLPQLQSAINGEDYLDKMSAPRIDPARPELTGWAMKQNRMKQGATESSGSSTEEG</sequence>
<dbReference type="AlphaFoldDB" id="A0A1L9TF95"/>
<proteinExistence type="predicted"/>
<feature type="compositionally biased region" description="Low complexity" evidence="1">
    <location>
        <begin position="340"/>
        <end position="350"/>
    </location>
</feature>
<gene>
    <name evidence="2" type="ORF">ASPSYDRAFT_58623</name>
</gene>
<feature type="compositionally biased region" description="Low complexity" evidence="1">
    <location>
        <begin position="1"/>
        <end position="10"/>
    </location>
</feature>
<feature type="region of interest" description="Disordered" evidence="1">
    <location>
        <begin position="328"/>
        <end position="350"/>
    </location>
</feature>
<dbReference type="VEuPathDB" id="FungiDB:ASPSYDRAFT_58623"/>
<dbReference type="GeneID" id="63765636"/>
<feature type="region of interest" description="Disordered" evidence="1">
    <location>
        <begin position="1"/>
        <end position="32"/>
    </location>
</feature>
<dbReference type="RefSeq" id="XP_040701888.1">
    <property type="nucleotide sequence ID" value="XM_040849563.1"/>
</dbReference>
<dbReference type="STRING" id="1036612.A0A1L9TF95"/>
<feature type="region of interest" description="Disordered" evidence="1">
    <location>
        <begin position="208"/>
        <end position="237"/>
    </location>
</feature>
<dbReference type="EMBL" id="KV878587">
    <property type="protein sequence ID" value="OJJ58082.1"/>
    <property type="molecule type" value="Genomic_DNA"/>
</dbReference>
<organism evidence="2 3">
    <name type="scientific">Aspergillus sydowii CBS 593.65</name>
    <dbReference type="NCBI Taxonomy" id="1036612"/>
    <lineage>
        <taxon>Eukaryota</taxon>
        <taxon>Fungi</taxon>
        <taxon>Dikarya</taxon>
        <taxon>Ascomycota</taxon>
        <taxon>Pezizomycotina</taxon>
        <taxon>Eurotiomycetes</taxon>
        <taxon>Eurotiomycetidae</taxon>
        <taxon>Eurotiales</taxon>
        <taxon>Aspergillaceae</taxon>
        <taxon>Aspergillus</taxon>
        <taxon>Aspergillus subgen. Nidulantes</taxon>
    </lineage>
</organism>
<dbReference type="OrthoDB" id="340681at2759"/>
<evidence type="ECO:0000313" key="3">
    <source>
        <dbReference type="Proteomes" id="UP000184356"/>
    </source>
</evidence>
<dbReference type="GO" id="GO:0005666">
    <property type="term" value="C:RNA polymerase III complex"/>
    <property type="evidence" value="ECO:0007669"/>
    <property type="project" value="TreeGrafter"/>
</dbReference>
<reference evidence="3" key="1">
    <citation type="journal article" date="2017" name="Genome Biol.">
        <title>Comparative genomics reveals high biological diversity and specific adaptations in the industrially and medically important fungal genus Aspergillus.</title>
        <authorList>
            <person name="de Vries R.P."/>
            <person name="Riley R."/>
            <person name="Wiebenga A."/>
            <person name="Aguilar-Osorio G."/>
            <person name="Amillis S."/>
            <person name="Uchima C.A."/>
            <person name="Anderluh G."/>
            <person name="Asadollahi M."/>
            <person name="Askin M."/>
            <person name="Barry K."/>
            <person name="Battaglia E."/>
            <person name="Bayram O."/>
            <person name="Benocci T."/>
            <person name="Braus-Stromeyer S.A."/>
            <person name="Caldana C."/>
            <person name="Canovas D."/>
            <person name="Cerqueira G.C."/>
            <person name="Chen F."/>
            <person name="Chen W."/>
            <person name="Choi C."/>
            <person name="Clum A."/>
            <person name="Dos Santos R.A."/>
            <person name="Damasio A.R."/>
            <person name="Diallinas G."/>
            <person name="Emri T."/>
            <person name="Fekete E."/>
            <person name="Flipphi M."/>
            <person name="Freyberg S."/>
            <person name="Gallo A."/>
            <person name="Gournas C."/>
            <person name="Habgood R."/>
            <person name="Hainaut M."/>
            <person name="Harispe M.L."/>
            <person name="Henrissat B."/>
            <person name="Hilden K.S."/>
            <person name="Hope R."/>
            <person name="Hossain A."/>
            <person name="Karabika E."/>
            <person name="Karaffa L."/>
            <person name="Karanyi Z."/>
            <person name="Krasevec N."/>
            <person name="Kuo A."/>
            <person name="Kusch H."/>
            <person name="LaButti K."/>
            <person name="Lagendijk E.L."/>
            <person name="Lapidus A."/>
            <person name="Levasseur A."/>
            <person name="Lindquist E."/>
            <person name="Lipzen A."/>
            <person name="Logrieco A.F."/>
            <person name="MacCabe A."/>
            <person name="Maekelae M.R."/>
            <person name="Malavazi I."/>
            <person name="Melin P."/>
            <person name="Meyer V."/>
            <person name="Mielnichuk N."/>
            <person name="Miskei M."/>
            <person name="Molnar A.P."/>
            <person name="Mule G."/>
            <person name="Ngan C.Y."/>
            <person name="Orejas M."/>
            <person name="Orosz E."/>
            <person name="Ouedraogo J.P."/>
            <person name="Overkamp K.M."/>
            <person name="Park H.-S."/>
            <person name="Perrone G."/>
            <person name="Piumi F."/>
            <person name="Punt P.J."/>
            <person name="Ram A.F."/>
            <person name="Ramon A."/>
            <person name="Rauscher S."/>
            <person name="Record E."/>
            <person name="Riano-Pachon D.M."/>
            <person name="Robert V."/>
            <person name="Roehrig J."/>
            <person name="Ruller R."/>
            <person name="Salamov A."/>
            <person name="Salih N.S."/>
            <person name="Samson R.A."/>
            <person name="Sandor E."/>
            <person name="Sanguinetti M."/>
            <person name="Schuetze T."/>
            <person name="Sepcic K."/>
            <person name="Shelest E."/>
            <person name="Sherlock G."/>
            <person name="Sophianopoulou V."/>
            <person name="Squina F.M."/>
            <person name="Sun H."/>
            <person name="Susca A."/>
            <person name="Todd R.B."/>
            <person name="Tsang A."/>
            <person name="Unkles S.E."/>
            <person name="van de Wiele N."/>
            <person name="van Rossen-Uffink D."/>
            <person name="Oliveira J.V."/>
            <person name="Vesth T.C."/>
            <person name="Visser J."/>
            <person name="Yu J.-H."/>
            <person name="Zhou M."/>
            <person name="Andersen M.R."/>
            <person name="Archer D.B."/>
            <person name="Baker S.E."/>
            <person name="Benoit I."/>
            <person name="Brakhage A.A."/>
            <person name="Braus G.H."/>
            <person name="Fischer R."/>
            <person name="Frisvad J.C."/>
            <person name="Goldman G.H."/>
            <person name="Houbraken J."/>
            <person name="Oakley B."/>
            <person name="Pocsi I."/>
            <person name="Scazzocchio C."/>
            <person name="Seiboth B."/>
            <person name="vanKuyk P.A."/>
            <person name="Wortman J."/>
            <person name="Dyer P.S."/>
            <person name="Grigoriev I.V."/>
        </authorList>
    </citation>
    <scope>NUCLEOTIDE SEQUENCE [LARGE SCALE GENOMIC DNA]</scope>
    <source>
        <strain evidence="3">CBS 593.65</strain>
    </source>
</reference>
<evidence type="ECO:0000256" key="1">
    <source>
        <dbReference type="SAM" id="MobiDB-lite"/>
    </source>
</evidence>
<evidence type="ECO:0008006" key="4">
    <source>
        <dbReference type="Google" id="ProtNLM"/>
    </source>
</evidence>
<dbReference type="PANTHER" id="PTHR12069">
    <property type="entry name" value="DNA-DIRECTED RNA POLYMERASES III 80 KDA POLYPEPTIDE RNA POLYMERASE III SUBUNIT 5"/>
    <property type="match status" value="1"/>
</dbReference>
<accession>A0A1L9TF95</accession>
<dbReference type="GO" id="GO:0042797">
    <property type="term" value="P:tRNA transcription by RNA polymerase III"/>
    <property type="evidence" value="ECO:0007669"/>
    <property type="project" value="TreeGrafter"/>
</dbReference>
<evidence type="ECO:0000313" key="2">
    <source>
        <dbReference type="EMBL" id="OJJ58082.1"/>
    </source>
</evidence>
<dbReference type="PANTHER" id="PTHR12069:SF0">
    <property type="entry name" value="DNA-DIRECTED RNA POLYMERASE III SUBUNIT RPC5"/>
    <property type="match status" value="1"/>
</dbReference>
<name>A0A1L9TF95_9EURO</name>
<dbReference type="Pfam" id="PF04801">
    <property type="entry name" value="RPC5"/>
    <property type="match status" value="2"/>
</dbReference>